<dbReference type="AlphaFoldDB" id="A0A2R9AI31"/>
<dbReference type="GeneTree" id="ENSGT00910000148335"/>
<dbReference type="Ensembl" id="ENSPPAT00000039715.1">
    <property type="protein sequence ID" value="ENSPPAP00000017016.1"/>
    <property type="gene ID" value="ENSPPAG00000031589.1"/>
</dbReference>
<accession>A0A2R9AI31</accession>
<evidence type="ECO:0000313" key="3">
    <source>
        <dbReference type="Proteomes" id="UP000240080"/>
    </source>
</evidence>
<organism evidence="2 3">
    <name type="scientific">Pan paniscus</name>
    <name type="common">Pygmy chimpanzee</name>
    <name type="synonym">Bonobo</name>
    <dbReference type="NCBI Taxonomy" id="9597"/>
    <lineage>
        <taxon>Eukaryota</taxon>
        <taxon>Metazoa</taxon>
        <taxon>Chordata</taxon>
        <taxon>Craniata</taxon>
        <taxon>Vertebrata</taxon>
        <taxon>Euteleostomi</taxon>
        <taxon>Mammalia</taxon>
        <taxon>Eutheria</taxon>
        <taxon>Euarchontoglires</taxon>
        <taxon>Primates</taxon>
        <taxon>Haplorrhini</taxon>
        <taxon>Catarrhini</taxon>
        <taxon>Hominidae</taxon>
        <taxon>Pan</taxon>
    </lineage>
</organism>
<proteinExistence type="predicted"/>
<evidence type="ECO:0000256" key="1">
    <source>
        <dbReference type="SAM" id="MobiDB-lite"/>
    </source>
</evidence>
<sequence length="142" mass="15782">MEAWGLCAWPRGLRGNFHTCAPGPTQRHEVARPPLPGSSEDGSATPDTWQLADLPLGSLSSGQLCLHLRGGHFNSRPHLSAPHVWVASEMWGRRHSRKKGIRGASTSSEHFIPQDATRSLSWRSRSVHRVLFPWKMCTLETA</sequence>
<dbReference type="Bgee" id="ENSPPAG00000031589">
    <property type="expression patterns" value="Expressed in placenta and 6 other cell types or tissues"/>
</dbReference>
<name>A0A2R9AI31_PANPA</name>
<evidence type="ECO:0000313" key="2">
    <source>
        <dbReference type="Ensembl" id="ENSPPAP00000017016.1"/>
    </source>
</evidence>
<protein>
    <submittedName>
        <fullName evidence="2">Uncharacterized protein</fullName>
    </submittedName>
</protein>
<reference evidence="2" key="3">
    <citation type="submission" date="2025-09" db="UniProtKB">
        <authorList>
            <consortium name="Ensembl"/>
        </authorList>
    </citation>
    <scope>IDENTIFICATION</scope>
</reference>
<dbReference type="Proteomes" id="UP000240080">
    <property type="component" value="Chromosome 1"/>
</dbReference>
<dbReference type="STRING" id="9597.ENSPPAP00000017016"/>
<reference evidence="2 3" key="1">
    <citation type="journal article" date="2012" name="Nature">
        <title>The bonobo genome compared with the chimpanzee and human genomes.</title>
        <authorList>
            <person name="Prufer K."/>
            <person name="Munch K."/>
            <person name="Hellmann I."/>
            <person name="Akagi K."/>
            <person name="Miller J.R."/>
            <person name="Walenz B."/>
            <person name="Koren S."/>
            <person name="Sutton G."/>
            <person name="Kodira C."/>
            <person name="Winer R."/>
            <person name="Knight J.R."/>
            <person name="Mullikin J.C."/>
            <person name="Meader S.J."/>
            <person name="Ponting C.P."/>
            <person name="Lunter G."/>
            <person name="Higashino S."/>
            <person name="Hobolth A."/>
            <person name="Dutheil J."/>
            <person name="Karakoc E."/>
            <person name="Alkan C."/>
            <person name="Sajjadian S."/>
            <person name="Catacchio C.R."/>
            <person name="Ventura M."/>
            <person name="Marques-Bonet T."/>
            <person name="Eichler E.E."/>
            <person name="Andre C."/>
            <person name="Atencia R."/>
            <person name="Mugisha L."/>
            <person name="Junhold J."/>
            <person name="Patterson N."/>
            <person name="Siebauer M."/>
            <person name="Good J.M."/>
            <person name="Fischer A."/>
            <person name="Ptak S.E."/>
            <person name="Lachmann M."/>
            <person name="Symer D.E."/>
            <person name="Mailund T."/>
            <person name="Schierup M.H."/>
            <person name="Andres A.M."/>
            <person name="Kelso J."/>
            <person name="Paabo S."/>
        </authorList>
    </citation>
    <scope>NUCLEOTIDE SEQUENCE [LARGE SCALE GENOMIC DNA]</scope>
</reference>
<feature type="region of interest" description="Disordered" evidence="1">
    <location>
        <begin position="25"/>
        <end position="47"/>
    </location>
</feature>
<reference evidence="2" key="2">
    <citation type="submission" date="2025-08" db="UniProtKB">
        <authorList>
            <consortium name="Ensembl"/>
        </authorList>
    </citation>
    <scope>IDENTIFICATION</scope>
</reference>
<dbReference type="EMBL" id="AJFE02021190">
    <property type="status" value="NOT_ANNOTATED_CDS"/>
    <property type="molecule type" value="Genomic_DNA"/>
</dbReference>
<keyword evidence="3" id="KW-1185">Reference proteome</keyword>